<dbReference type="AlphaFoldDB" id="A0A9P6NQH2"/>
<sequence>MVARLGTISFKNGTQFLHITLLILLTSSFDWSSCNAIDCTYSWSPPNDGFSNVHVCVVKDLAKNAITTYFCSWCGRNDGQPASAWNCFDWDVERQEAGGKLWGGSFDCPHGLGQNKDPMLSWTCVRNNPAVASNRIERRCASHHLLQQCPENKCWVYK</sequence>
<feature type="signal peptide" evidence="1">
    <location>
        <begin position="1"/>
        <end position="36"/>
    </location>
</feature>
<gene>
    <name evidence="2" type="ORF">CROQUDRAFT_655690</name>
</gene>
<dbReference type="EMBL" id="MU167244">
    <property type="protein sequence ID" value="KAG0147706.1"/>
    <property type="molecule type" value="Genomic_DNA"/>
</dbReference>
<organism evidence="2 3">
    <name type="scientific">Cronartium quercuum f. sp. fusiforme G11</name>
    <dbReference type="NCBI Taxonomy" id="708437"/>
    <lineage>
        <taxon>Eukaryota</taxon>
        <taxon>Fungi</taxon>
        <taxon>Dikarya</taxon>
        <taxon>Basidiomycota</taxon>
        <taxon>Pucciniomycotina</taxon>
        <taxon>Pucciniomycetes</taxon>
        <taxon>Pucciniales</taxon>
        <taxon>Coleosporiaceae</taxon>
        <taxon>Cronartium</taxon>
    </lineage>
</organism>
<reference evidence="2" key="1">
    <citation type="submission" date="2013-11" db="EMBL/GenBank/DDBJ databases">
        <title>Genome sequence of the fusiform rust pathogen reveals effectors for host alternation and coevolution with pine.</title>
        <authorList>
            <consortium name="DOE Joint Genome Institute"/>
            <person name="Smith K."/>
            <person name="Pendleton A."/>
            <person name="Kubisiak T."/>
            <person name="Anderson C."/>
            <person name="Salamov A."/>
            <person name="Aerts A."/>
            <person name="Riley R."/>
            <person name="Clum A."/>
            <person name="Lindquist E."/>
            <person name="Ence D."/>
            <person name="Campbell M."/>
            <person name="Kronenberg Z."/>
            <person name="Feau N."/>
            <person name="Dhillon B."/>
            <person name="Hamelin R."/>
            <person name="Burleigh J."/>
            <person name="Smith J."/>
            <person name="Yandell M."/>
            <person name="Nelson C."/>
            <person name="Grigoriev I."/>
            <person name="Davis J."/>
        </authorList>
    </citation>
    <scope>NUCLEOTIDE SEQUENCE</scope>
    <source>
        <strain evidence="2">G11</strain>
    </source>
</reference>
<dbReference type="Proteomes" id="UP000886653">
    <property type="component" value="Unassembled WGS sequence"/>
</dbReference>
<protein>
    <recommendedName>
        <fullName evidence="4">Secreted protein</fullName>
    </recommendedName>
</protein>
<evidence type="ECO:0008006" key="4">
    <source>
        <dbReference type="Google" id="ProtNLM"/>
    </source>
</evidence>
<keyword evidence="1" id="KW-0732">Signal</keyword>
<accession>A0A9P6NQH2</accession>
<comment type="caution">
    <text evidence="2">The sequence shown here is derived from an EMBL/GenBank/DDBJ whole genome shotgun (WGS) entry which is preliminary data.</text>
</comment>
<evidence type="ECO:0000313" key="2">
    <source>
        <dbReference type="EMBL" id="KAG0147706.1"/>
    </source>
</evidence>
<name>A0A9P6NQH2_9BASI</name>
<evidence type="ECO:0000313" key="3">
    <source>
        <dbReference type="Proteomes" id="UP000886653"/>
    </source>
</evidence>
<keyword evidence="3" id="KW-1185">Reference proteome</keyword>
<proteinExistence type="predicted"/>
<evidence type="ECO:0000256" key="1">
    <source>
        <dbReference type="SAM" id="SignalP"/>
    </source>
</evidence>
<feature type="chain" id="PRO_5040206449" description="Secreted protein" evidence="1">
    <location>
        <begin position="37"/>
        <end position="158"/>
    </location>
</feature>